<keyword evidence="8" id="KW-1185">Reference proteome</keyword>
<keyword evidence="5" id="KW-0574">Periplasm</keyword>
<organism evidence="7 8">
    <name type="scientific">Chelatococcus asaccharovorans</name>
    <dbReference type="NCBI Taxonomy" id="28210"/>
    <lineage>
        <taxon>Bacteria</taxon>
        <taxon>Pseudomonadati</taxon>
        <taxon>Pseudomonadota</taxon>
        <taxon>Alphaproteobacteria</taxon>
        <taxon>Hyphomicrobiales</taxon>
        <taxon>Chelatococcaceae</taxon>
        <taxon>Chelatococcus</taxon>
    </lineage>
</organism>
<feature type="signal peptide" evidence="6">
    <location>
        <begin position="1"/>
        <end position="24"/>
    </location>
</feature>
<dbReference type="OrthoDB" id="9815444at2"/>
<comment type="subcellular location">
    <subcellularLocation>
        <location evidence="1">Periplasm</location>
    </subcellularLocation>
</comment>
<dbReference type="CDD" id="cd13589">
    <property type="entry name" value="PBP2_polyamine_RpCGA009"/>
    <property type="match status" value="1"/>
</dbReference>
<evidence type="ECO:0000313" key="7">
    <source>
        <dbReference type="EMBL" id="PXW63515.1"/>
    </source>
</evidence>
<dbReference type="SUPFAM" id="SSF53850">
    <property type="entry name" value="Periplasmic binding protein-like II"/>
    <property type="match status" value="1"/>
</dbReference>
<feature type="chain" id="PRO_5015934911" evidence="6">
    <location>
        <begin position="25"/>
        <end position="353"/>
    </location>
</feature>
<dbReference type="Proteomes" id="UP000248021">
    <property type="component" value="Unassembled WGS sequence"/>
</dbReference>
<evidence type="ECO:0000256" key="3">
    <source>
        <dbReference type="ARBA" id="ARBA00022448"/>
    </source>
</evidence>
<accession>A0A2V3UH19</accession>
<keyword evidence="4 6" id="KW-0732">Signal</keyword>
<evidence type="ECO:0000313" key="8">
    <source>
        <dbReference type="Proteomes" id="UP000248021"/>
    </source>
</evidence>
<dbReference type="InterPro" id="IPR006059">
    <property type="entry name" value="SBP"/>
</dbReference>
<keyword evidence="3" id="KW-0813">Transport</keyword>
<protein>
    <submittedName>
        <fullName evidence="7">Spermidine/putrescine-binding protein</fullName>
    </submittedName>
</protein>
<comment type="caution">
    <text evidence="7">The sequence shown here is derived from an EMBL/GenBank/DDBJ whole genome shotgun (WGS) entry which is preliminary data.</text>
</comment>
<dbReference type="GO" id="GO:0030976">
    <property type="term" value="F:thiamine pyrophosphate binding"/>
    <property type="evidence" value="ECO:0007669"/>
    <property type="project" value="TreeGrafter"/>
</dbReference>
<proteinExistence type="inferred from homology"/>
<dbReference type="EMBL" id="QJJK01000002">
    <property type="protein sequence ID" value="PXW63515.1"/>
    <property type="molecule type" value="Genomic_DNA"/>
</dbReference>
<reference evidence="7 8" key="1">
    <citation type="submission" date="2018-05" db="EMBL/GenBank/DDBJ databases">
        <title>Genomic Encyclopedia of Type Strains, Phase IV (KMG-IV): sequencing the most valuable type-strain genomes for metagenomic binning, comparative biology and taxonomic classification.</title>
        <authorList>
            <person name="Goeker M."/>
        </authorList>
    </citation>
    <scope>NUCLEOTIDE SEQUENCE [LARGE SCALE GENOMIC DNA]</scope>
    <source>
        <strain evidence="7 8">DSM 6462</strain>
    </source>
</reference>
<dbReference type="RefSeq" id="WP_110373653.1">
    <property type="nucleotide sequence ID" value="NZ_JAHBRY010000002.1"/>
</dbReference>
<dbReference type="Gene3D" id="3.40.190.10">
    <property type="entry name" value="Periplasmic binding protein-like II"/>
    <property type="match status" value="2"/>
</dbReference>
<evidence type="ECO:0000256" key="1">
    <source>
        <dbReference type="ARBA" id="ARBA00004418"/>
    </source>
</evidence>
<dbReference type="PANTHER" id="PTHR30006:SF3">
    <property type="entry name" value="THIAMINE-BINDING PERIPLASMIC PROTEIN"/>
    <property type="match status" value="1"/>
</dbReference>
<evidence type="ECO:0000256" key="2">
    <source>
        <dbReference type="ARBA" id="ARBA00008520"/>
    </source>
</evidence>
<dbReference type="AlphaFoldDB" id="A0A2V3UH19"/>
<name>A0A2V3UH19_9HYPH</name>
<dbReference type="PANTHER" id="PTHR30006">
    <property type="entry name" value="THIAMINE-BINDING PERIPLASMIC PROTEIN-RELATED"/>
    <property type="match status" value="1"/>
</dbReference>
<sequence length="353" mass="38988">MVHRRALLLSALIGMGLANGGSHAQSRNELVITTTGGVQEQVLRETFYEPFEKATGIKIVSVSGSDAQNVARVKAMVAAGKVTWDLYQAGEIQSSSAEHRALNEDMAAFCTRFSSRDDLLPGACNASGVLAAYGTTMLVYNDAKFPGAKPHNWADFWNVKDFPGPRALPNFNDPWRVLAAALLADGVPADKLFPLDLDRAFRKMDEIRPHVAVWWKTGDQSVQGFRNGEYVMGMIWQTRASALRAENQPLAWSLDQAVLVGDRWALIKGAPNRDNALRFLEFYLTNVEGQAKRCEAQTCTPASRKAAAMMSPETQKALPLAPEVFKGLIVPDSEWINANKARLLDRWNAWLQQ</sequence>
<evidence type="ECO:0000256" key="4">
    <source>
        <dbReference type="ARBA" id="ARBA00022729"/>
    </source>
</evidence>
<gene>
    <name evidence="7" type="ORF">C7450_102431</name>
</gene>
<evidence type="ECO:0000256" key="6">
    <source>
        <dbReference type="SAM" id="SignalP"/>
    </source>
</evidence>
<comment type="similarity">
    <text evidence="2">Belongs to the bacterial solute-binding protein 1 family.</text>
</comment>
<dbReference type="GO" id="GO:0030288">
    <property type="term" value="C:outer membrane-bounded periplasmic space"/>
    <property type="evidence" value="ECO:0007669"/>
    <property type="project" value="TreeGrafter"/>
</dbReference>
<evidence type="ECO:0000256" key="5">
    <source>
        <dbReference type="ARBA" id="ARBA00022764"/>
    </source>
</evidence>
<dbReference type="Pfam" id="PF13416">
    <property type="entry name" value="SBP_bac_8"/>
    <property type="match status" value="1"/>
</dbReference>
<dbReference type="GO" id="GO:0015888">
    <property type="term" value="P:thiamine transport"/>
    <property type="evidence" value="ECO:0007669"/>
    <property type="project" value="TreeGrafter"/>
</dbReference>
<dbReference type="GO" id="GO:0030975">
    <property type="term" value="F:thiamine binding"/>
    <property type="evidence" value="ECO:0007669"/>
    <property type="project" value="TreeGrafter"/>
</dbReference>